<sequence length="244" mass="26193">MAMNVIDVEYEEIDLGQVDGTNGTNGRELELQVASNYIQMRYTGGTWANLLPLSLITGPQGLKGDAGKKLQLQANGTYIQYKYEGETAWVNLIALSVLKGPKGEDGADGKKLLIQVAGGYIQYRYEGDGSWVNLISIASITGPEGKVGPTAFKVDTATQSIVSFKTARNASATKTKGQLTDASGKALYPETSTEQIYADANTTQEQINKGEMHYISHVPGESITLGTYDEWVAAGKPVAPSNFD</sequence>
<dbReference type="EMBL" id="QVEV01000023">
    <property type="protein sequence ID" value="RGC14147.1"/>
    <property type="molecule type" value="Genomic_DNA"/>
</dbReference>
<dbReference type="AlphaFoldDB" id="A0A3E2VT95"/>
<name>A0A3E2VT95_CLOIN</name>
<proteinExistence type="predicted"/>
<reference evidence="1 2" key="1">
    <citation type="submission" date="2018-08" db="EMBL/GenBank/DDBJ databases">
        <title>A genome reference for cultivated species of the human gut microbiota.</title>
        <authorList>
            <person name="Zou Y."/>
            <person name="Xue W."/>
            <person name="Luo G."/>
        </authorList>
    </citation>
    <scope>NUCLEOTIDE SEQUENCE [LARGE SCALE GENOMIC DNA]</scope>
    <source>
        <strain evidence="1 2">OF01-2LB</strain>
    </source>
</reference>
<dbReference type="RefSeq" id="WP_117443746.1">
    <property type="nucleotide sequence ID" value="NZ_JAJFEN010000022.1"/>
</dbReference>
<gene>
    <name evidence="1" type="ORF">DXA38_14305</name>
</gene>
<organism evidence="1 2">
    <name type="scientific">Clostridium innocuum</name>
    <dbReference type="NCBI Taxonomy" id="1522"/>
    <lineage>
        <taxon>Bacteria</taxon>
        <taxon>Bacillati</taxon>
        <taxon>Bacillota</taxon>
        <taxon>Clostridia</taxon>
        <taxon>Eubacteriales</taxon>
        <taxon>Clostridiaceae</taxon>
        <taxon>Clostridium</taxon>
    </lineage>
</organism>
<accession>A0A3E2VT95</accession>
<protein>
    <submittedName>
        <fullName evidence="1">Uncharacterized protein</fullName>
    </submittedName>
</protein>
<evidence type="ECO:0000313" key="2">
    <source>
        <dbReference type="Proteomes" id="UP000260025"/>
    </source>
</evidence>
<evidence type="ECO:0000313" key="1">
    <source>
        <dbReference type="EMBL" id="RGC14147.1"/>
    </source>
</evidence>
<comment type="caution">
    <text evidence="1">The sequence shown here is derived from an EMBL/GenBank/DDBJ whole genome shotgun (WGS) entry which is preliminary data.</text>
</comment>
<dbReference type="Proteomes" id="UP000260025">
    <property type="component" value="Unassembled WGS sequence"/>
</dbReference>